<keyword evidence="4" id="KW-0479">Metal-binding</keyword>
<dbReference type="PRINTS" id="PR00417">
    <property type="entry name" value="PRTPISMRASEI"/>
</dbReference>
<dbReference type="InterPro" id="IPR013497">
    <property type="entry name" value="Topo_IA_cen"/>
</dbReference>
<reference evidence="14 15" key="1">
    <citation type="submission" date="2020-10" db="EMBL/GenBank/DDBJ databases">
        <title>Bacillus sp. HD4P25, an endophyte from a halophyte.</title>
        <authorList>
            <person name="Sun J.-Q."/>
        </authorList>
    </citation>
    <scope>NUCLEOTIDE SEQUENCE [LARGE SCALE GENOMIC DNA]</scope>
    <source>
        <strain evidence="14 15">YIM 93174</strain>
    </source>
</reference>
<keyword evidence="8" id="KW-0413">Isomerase</keyword>
<evidence type="ECO:0000256" key="4">
    <source>
        <dbReference type="ARBA" id="ARBA00022723"/>
    </source>
</evidence>
<dbReference type="Gene3D" id="3.40.50.140">
    <property type="match status" value="1"/>
</dbReference>
<sequence length="734" mass="83312">MKVIIAEKPDQATKLAAPFKSKKQQGYIEVAPNEIFPGGAFFTWAVGHICELLYPEEYNPSWKKWSLGTLPLIPEKFQYKVMKSKQKQFNVIRQLLHNNRVSEIIHAGDAGREGELIIRTVIATAGIKKEMKRLWISSLTEKAVKEGFSNLLPEEETRNIYYEARARACADWIVGINASRVYSLLLKEQGVSDVFSAGRVQTPTLALIVKREREIAEFTSEPFWEVLASFTIDGKVYEGKWEKDNESRIKEQAMAERIAAFCKGKQALVSELIKDRKEYLPPFLFNLSSLQATANKAFKFSPKKTLDIAQGLYTKGFISYPRSDSSFITKGEAETIPEIFSKLGKQEQYQSYLPAPLPSIMNNKRYVNEKKVTDHYAIIPTEQVPNISKLSGDEQKIYDLIARRLIAAHYEVAIFDYTTITTLVDERATFKSKGKQLIQEGWRTVIFEEDSKKDNDVILPILEENEVGKVKSVKVKEGKTQPPKRYTEGQLITLMKTAGKHLDNNELEKVLMKKEGLGTEATRAGIITMLKDRKYIDVVKNQVFATEKGMLLIDAIGEKILASPEMTAKWEQRLSEIGEGKASAITFMEQTKKLSEKIVTDAISQSKEWNFNHIEIDKIPTRKSKFTTGTEVGKCKLCDGKVVDKGSFYGCTNYKEKQCKFTLSKKILSKTITPTNIKKLLTEGKTNSIKGFKKGEKSFDAALEWSEVEKKVIFHFENSKNQMQTQEKETTTTS</sequence>
<dbReference type="InterPro" id="IPR013825">
    <property type="entry name" value="Topo_IA_cen_sub2"/>
</dbReference>
<evidence type="ECO:0000256" key="10">
    <source>
        <dbReference type="ARBA" id="ARBA00031985"/>
    </source>
</evidence>
<protein>
    <recommendedName>
        <fullName evidence="3">DNA topoisomerase</fullName>
        <ecNumber evidence="3">5.6.2.1</ecNumber>
    </recommendedName>
    <alternativeName>
        <fullName evidence="12">Omega-protein</fullName>
    </alternativeName>
    <alternativeName>
        <fullName evidence="11">Relaxing enzyme</fullName>
    </alternativeName>
    <alternativeName>
        <fullName evidence="9">Swivelase</fullName>
    </alternativeName>
    <alternativeName>
        <fullName evidence="10">Untwisting enzyme</fullName>
    </alternativeName>
</protein>
<dbReference type="InterPro" id="IPR013826">
    <property type="entry name" value="Topo_IA_cen_sub3"/>
</dbReference>
<name>A0ABR9QNT4_9BACI</name>
<evidence type="ECO:0000256" key="1">
    <source>
        <dbReference type="ARBA" id="ARBA00000213"/>
    </source>
</evidence>
<evidence type="ECO:0000313" key="15">
    <source>
        <dbReference type="Proteomes" id="UP001516662"/>
    </source>
</evidence>
<dbReference type="InterPro" id="IPR000380">
    <property type="entry name" value="Topo_IA"/>
</dbReference>
<evidence type="ECO:0000256" key="6">
    <source>
        <dbReference type="ARBA" id="ARBA00023029"/>
    </source>
</evidence>
<evidence type="ECO:0000256" key="5">
    <source>
        <dbReference type="ARBA" id="ARBA00022842"/>
    </source>
</evidence>
<evidence type="ECO:0000256" key="8">
    <source>
        <dbReference type="ARBA" id="ARBA00023235"/>
    </source>
</evidence>
<dbReference type="SUPFAM" id="SSF56712">
    <property type="entry name" value="Prokaryotic type I DNA topoisomerase"/>
    <property type="match status" value="1"/>
</dbReference>
<gene>
    <name evidence="14" type="ORF">IMZ08_19195</name>
</gene>
<dbReference type="EMBL" id="JADCLJ010000024">
    <property type="protein sequence ID" value="MBE4910168.1"/>
    <property type="molecule type" value="Genomic_DNA"/>
</dbReference>
<dbReference type="InterPro" id="IPR023405">
    <property type="entry name" value="Topo_IA_core_domain"/>
</dbReference>
<evidence type="ECO:0000256" key="12">
    <source>
        <dbReference type="ARBA" id="ARBA00032877"/>
    </source>
</evidence>
<dbReference type="NCBIfam" id="NF005829">
    <property type="entry name" value="PRK07726.1"/>
    <property type="match status" value="1"/>
</dbReference>
<organism evidence="14 15">
    <name type="scientific">Litchfieldia luteola</name>
    <dbReference type="NCBI Taxonomy" id="682179"/>
    <lineage>
        <taxon>Bacteria</taxon>
        <taxon>Bacillati</taxon>
        <taxon>Bacillota</taxon>
        <taxon>Bacilli</taxon>
        <taxon>Bacillales</taxon>
        <taxon>Bacillaceae</taxon>
        <taxon>Litchfieldia</taxon>
    </lineage>
</organism>
<dbReference type="InterPro" id="IPR013824">
    <property type="entry name" value="Topo_IA_cen_sub1"/>
</dbReference>
<keyword evidence="6" id="KW-0799">Topoisomerase</keyword>
<feature type="domain" description="Topo IA-type catalytic" evidence="13">
    <location>
        <begin position="157"/>
        <end position="599"/>
    </location>
</feature>
<dbReference type="PANTHER" id="PTHR11390">
    <property type="entry name" value="PROKARYOTIC DNA TOPOISOMERASE"/>
    <property type="match status" value="1"/>
</dbReference>
<dbReference type="InterPro" id="IPR003602">
    <property type="entry name" value="Topo_IA_DNA-bd_dom"/>
</dbReference>
<dbReference type="InterPro" id="IPR003601">
    <property type="entry name" value="Topo_IA_2"/>
</dbReference>
<dbReference type="PANTHER" id="PTHR11390:SF21">
    <property type="entry name" value="DNA TOPOISOMERASE 3-ALPHA"/>
    <property type="match status" value="1"/>
</dbReference>
<proteinExistence type="inferred from homology"/>
<dbReference type="EC" id="5.6.2.1" evidence="3"/>
<dbReference type="CDD" id="cd00186">
    <property type="entry name" value="TOP1Ac"/>
    <property type="match status" value="1"/>
</dbReference>
<dbReference type="Gene3D" id="1.10.460.10">
    <property type="entry name" value="Topoisomerase I, domain 2"/>
    <property type="match status" value="1"/>
</dbReference>
<accession>A0ABR9QNT4</accession>
<evidence type="ECO:0000256" key="11">
    <source>
        <dbReference type="ARBA" id="ARBA00032235"/>
    </source>
</evidence>
<evidence type="ECO:0000259" key="13">
    <source>
        <dbReference type="PROSITE" id="PS52039"/>
    </source>
</evidence>
<dbReference type="SMART" id="SM00493">
    <property type="entry name" value="TOPRIM"/>
    <property type="match status" value="1"/>
</dbReference>
<dbReference type="InterPro" id="IPR005738">
    <property type="entry name" value="TopoIII"/>
</dbReference>
<evidence type="ECO:0000313" key="14">
    <source>
        <dbReference type="EMBL" id="MBE4910168.1"/>
    </source>
</evidence>
<dbReference type="InterPro" id="IPR034144">
    <property type="entry name" value="TOPRIM_TopoIII"/>
</dbReference>
<dbReference type="RefSeq" id="WP_193539429.1">
    <property type="nucleotide sequence ID" value="NZ_JADCLJ010000024.1"/>
</dbReference>
<dbReference type="Pfam" id="PF01751">
    <property type="entry name" value="Toprim"/>
    <property type="match status" value="1"/>
</dbReference>
<dbReference type="Pfam" id="PF13342">
    <property type="entry name" value="Toprim_Crpt"/>
    <property type="match status" value="1"/>
</dbReference>
<evidence type="ECO:0000256" key="7">
    <source>
        <dbReference type="ARBA" id="ARBA00023125"/>
    </source>
</evidence>
<comment type="similarity">
    <text evidence="2">Belongs to the type IA topoisomerase family.</text>
</comment>
<dbReference type="Pfam" id="PF01131">
    <property type="entry name" value="Topoisom_bac"/>
    <property type="match status" value="1"/>
</dbReference>
<evidence type="ECO:0000256" key="9">
    <source>
        <dbReference type="ARBA" id="ARBA00030003"/>
    </source>
</evidence>
<comment type="catalytic activity">
    <reaction evidence="1">
        <text>ATP-independent breakage of single-stranded DNA, followed by passage and rejoining.</text>
        <dbReference type="EC" id="5.6.2.1"/>
    </reaction>
</comment>
<dbReference type="Proteomes" id="UP001516662">
    <property type="component" value="Unassembled WGS sequence"/>
</dbReference>
<dbReference type="Gene3D" id="1.10.290.10">
    <property type="entry name" value="Topoisomerase I, domain 4"/>
    <property type="match status" value="1"/>
</dbReference>
<keyword evidence="7" id="KW-0238">DNA-binding</keyword>
<evidence type="ECO:0000256" key="2">
    <source>
        <dbReference type="ARBA" id="ARBA00009446"/>
    </source>
</evidence>
<dbReference type="PROSITE" id="PS52039">
    <property type="entry name" value="TOPO_IA_2"/>
    <property type="match status" value="1"/>
</dbReference>
<dbReference type="PROSITE" id="PS00396">
    <property type="entry name" value="TOPO_IA_1"/>
    <property type="match status" value="1"/>
</dbReference>
<keyword evidence="15" id="KW-1185">Reference proteome</keyword>
<evidence type="ECO:0000256" key="3">
    <source>
        <dbReference type="ARBA" id="ARBA00012891"/>
    </source>
</evidence>
<keyword evidence="5" id="KW-0460">Magnesium</keyword>
<dbReference type="InterPro" id="IPR023406">
    <property type="entry name" value="Topo_IA_AS"/>
</dbReference>
<dbReference type="InterPro" id="IPR025589">
    <property type="entry name" value="Toprim_C_rpt"/>
</dbReference>
<dbReference type="CDD" id="cd03362">
    <property type="entry name" value="TOPRIM_TopoIA_TopoIII"/>
    <property type="match status" value="1"/>
</dbReference>
<dbReference type="SMART" id="SM00436">
    <property type="entry name" value="TOP1Bc"/>
    <property type="match status" value="1"/>
</dbReference>
<dbReference type="InterPro" id="IPR006171">
    <property type="entry name" value="TOPRIM_dom"/>
</dbReference>
<dbReference type="NCBIfam" id="TIGR01056">
    <property type="entry name" value="topB"/>
    <property type="match status" value="1"/>
</dbReference>
<dbReference type="SMART" id="SM00437">
    <property type="entry name" value="TOP1Ac"/>
    <property type="match status" value="1"/>
</dbReference>
<comment type="caution">
    <text evidence="14">The sequence shown here is derived from an EMBL/GenBank/DDBJ whole genome shotgun (WGS) entry which is preliminary data.</text>
</comment>
<dbReference type="Gene3D" id="2.70.20.10">
    <property type="entry name" value="Topoisomerase I, domain 3"/>
    <property type="match status" value="1"/>
</dbReference>